<gene>
    <name evidence="1" type="ORF">BN14_02989</name>
</gene>
<evidence type="ECO:0000313" key="1">
    <source>
        <dbReference type="EMBL" id="CCO28988.1"/>
    </source>
</evidence>
<proteinExistence type="predicted"/>
<accession>M5BN03</accession>
<dbReference type="EMBL" id="CAOJ01004040">
    <property type="protein sequence ID" value="CCO28988.1"/>
    <property type="molecule type" value="Genomic_DNA"/>
</dbReference>
<dbReference type="Proteomes" id="UP000012065">
    <property type="component" value="Unassembled WGS sequence"/>
</dbReference>
<dbReference type="PANTHER" id="PTHR40463:SF1">
    <property type="entry name" value="PH-RESPONSE REGULATOR PROTEIN PALC"/>
    <property type="match status" value="1"/>
</dbReference>
<protein>
    <submittedName>
        <fullName evidence="1">Uncharacterized protein</fullName>
    </submittedName>
</protein>
<comment type="caution">
    <text evidence="1">The sequence shown here is derived from an EMBL/GenBank/DDBJ whole genome shotgun (WGS) entry which is preliminary data.</text>
</comment>
<dbReference type="InterPro" id="IPR037505">
    <property type="entry name" value="pH-resp_palC"/>
</dbReference>
<reference evidence="1 2" key="1">
    <citation type="journal article" date="2013" name="J. Biotechnol.">
        <title>Establishment and interpretation of the genome sequence of the phytopathogenic fungus Rhizoctonia solani AG1-IB isolate 7/3/14.</title>
        <authorList>
            <person name="Wibberg D.W."/>
            <person name="Jelonek L.J."/>
            <person name="Rupp O.R."/>
            <person name="Hennig M.H."/>
            <person name="Eikmeyer F.E."/>
            <person name="Goesmann A.G."/>
            <person name="Hartmann A.H."/>
            <person name="Borriss R.B."/>
            <person name="Grosch R.G."/>
            <person name="Puehler A.P."/>
            <person name="Schlueter A.S."/>
        </authorList>
    </citation>
    <scope>NUCLEOTIDE SEQUENCE [LARGE SCALE GENOMIC DNA]</scope>
    <source>
        <strain evidence="2">AG1-IB / isolate 7/3/14</strain>
    </source>
</reference>
<dbReference type="HOGENOM" id="CLU_2623719_0_0_1"/>
<dbReference type="PANTHER" id="PTHR40463">
    <property type="entry name" value="PH-RESPONSE REGULATOR PROTEIN PALC"/>
    <property type="match status" value="1"/>
</dbReference>
<dbReference type="GO" id="GO:0005886">
    <property type="term" value="C:plasma membrane"/>
    <property type="evidence" value="ECO:0007669"/>
    <property type="project" value="TreeGrafter"/>
</dbReference>
<name>M5BN03_THACB</name>
<sequence>MSGYVYDLPTTGALSLSELCIDITGSHAANLARATEARANVRAILKASRRTDAGERDYLKVVKALDDYLPNQASSGSD</sequence>
<evidence type="ECO:0000313" key="2">
    <source>
        <dbReference type="Proteomes" id="UP000012065"/>
    </source>
</evidence>
<organism evidence="1 2">
    <name type="scientific">Thanatephorus cucumeris (strain AG1-IB / isolate 7/3/14)</name>
    <name type="common">Lettuce bottom rot fungus</name>
    <name type="synonym">Rhizoctonia solani</name>
    <dbReference type="NCBI Taxonomy" id="1108050"/>
    <lineage>
        <taxon>Eukaryota</taxon>
        <taxon>Fungi</taxon>
        <taxon>Dikarya</taxon>
        <taxon>Basidiomycota</taxon>
        <taxon>Agaricomycotina</taxon>
        <taxon>Agaricomycetes</taxon>
        <taxon>Cantharellales</taxon>
        <taxon>Ceratobasidiaceae</taxon>
        <taxon>Rhizoctonia</taxon>
        <taxon>Rhizoctonia solani AG-1</taxon>
    </lineage>
</organism>
<dbReference type="AlphaFoldDB" id="M5BN03"/>
<dbReference type="GO" id="GO:0071467">
    <property type="term" value="P:cellular response to pH"/>
    <property type="evidence" value="ECO:0007669"/>
    <property type="project" value="InterPro"/>
</dbReference>